<evidence type="ECO:0000313" key="3">
    <source>
        <dbReference type="Proteomes" id="UP000003856"/>
    </source>
</evidence>
<feature type="transmembrane region" description="Helical" evidence="1">
    <location>
        <begin position="85"/>
        <end position="105"/>
    </location>
</feature>
<sequence>MTVLAGFAAATASGFLIPFALIAVWQRSALKEAGAILIALALIGASAGTAGGMSRVGAIGSIVPAFLGLLGGLSLYLFGLDRSKGLIASFGAAAVSLALIVSYSLGAKQRNVAEDHRDIRSICAQAYTNQKLLSDPIAYAEFRRRLGEPFCNDAMNWWITP</sequence>
<protein>
    <submittedName>
        <fullName evidence="2">Uncharacterized protein</fullName>
    </submittedName>
</protein>
<reference evidence="2 3" key="1">
    <citation type="submission" date="2009-05" db="EMBL/GenBank/DDBJ databases">
        <title>The draft genome of Acidovorax delafieldii 2AN.</title>
        <authorList>
            <consortium name="US DOE Joint Genome Institute (JGI-PGF)"/>
            <person name="Lucas S."/>
            <person name="Copeland A."/>
            <person name="Lapidus A."/>
            <person name="Glavina del Rio T."/>
            <person name="Tice H."/>
            <person name="Bruce D."/>
            <person name="Goodwin L."/>
            <person name="Pitluck S."/>
            <person name="Larimer F."/>
            <person name="Land M.L."/>
            <person name="Hauser L."/>
            <person name="Shelobolina E.S."/>
            <person name="Picardal F."/>
            <person name="Roden E."/>
            <person name="Emerson D."/>
        </authorList>
    </citation>
    <scope>NUCLEOTIDE SEQUENCE [LARGE SCALE GENOMIC DNA]</scope>
    <source>
        <strain evidence="2 3">2AN</strain>
    </source>
</reference>
<evidence type="ECO:0000256" key="1">
    <source>
        <dbReference type="SAM" id="Phobius"/>
    </source>
</evidence>
<keyword evidence="1" id="KW-0812">Transmembrane</keyword>
<dbReference type="EMBL" id="ACQT01000051">
    <property type="protein sequence ID" value="EER60551.1"/>
    <property type="molecule type" value="Genomic_DNA"/>
</dbReference>
<gene>
    <name evidence="2" type="ORF">AcdelDRAFT_1888</name>
</gene>
<organism evidence="2 3">
    <name type="scientific">Acidovorax delafieldii 2AN</name>
    <dbReference type="NCBI Taxonomy" id="573060"/>
    <lineage>
        <taxon>Bacteria</taxon>
        <taxon>Pseudomonadati</taxon>
        <taxon>Pseudomonadota</taxon>
        <taxon>Betaproteobacteria</taxon>
        <taxon>Burkholderiales</taxon>
        <taxon>Comamonadaceae</taxon>
        <taxon>Acidovorax</taxon>
    </lineage>
</organism>
<proteinExistence type="predicted"/>
<feature type="transmembrane region" description="Helical" evidence="1">
    <location>
        <begin position="6"/>
        <end position="25"/>
    </location>
</feature>
<keyword evidence="1" id="KW-1133">Transmembrane helix</keyword>
<dbReference type="AlphaFoldDB" id="C5T4Q8"/>
<dbReference type="PATRIC" id="fig|573060.9.peg.3253"/>
<dbReference type="Proteomes" id="UP000003856">
    <property type="component" value="Unassembled WGS sequence"/>
</dbReference>
<feature type="transmembrane region" description="Helical" evidence="1">
    <location>
        <begin position="32"/>
        <end position="50"/>
    </location>
</feature>
<accession>C5T4Q8</accession>
<comment type="caution">
    <text evidence="2">The sequence shown here is derived from an EMBL/GenBank/DDBJ whole genome shotgun (WGS) entry which is preliminary data.</text>
</comment>
<name>C5T4Q8_ACIDE</name>
<feature type="transmembrane region" description="Helical" evidence="1">
    <location>
        <begin position="56"/>
        <end position="78"/>
    </location>
</feature>
<evidence type="ECO:0000313" key="2">
    <source>
        <dbReference type="EMBL" id="EER60551.1"/>
    </source>
</evidence>
<keyword evidence="1" id="KW-0472">Membrane</keyword>
<keyword evidence="3" id="KW-1185">Reference proteome</keyword>